<feature type="transmembrane region" description="Helical" evidence="1">
    <location>
        <begin position="65"/>
        <end position="85"/>
    </location>
</feature>
<accession>A0A8B6C080</accession>
<protein>
    <submittedName>
        <fullName evidence="2">Uncharacterized protein</fullName>
    </submittedName>
</protein>
<evidence type="ECO:0000313" key="3">
    <source>
        <dbReference type="Proteomes" id="UP000596742"/>
    </source>
</evidence>
<keyword evidence="3" id="KW-1185">Reference proteome</keyword>
<organism evidence="2 3">
    <name type="scientific">Mytilus galloprovincialis</name>
    <name type="common">Mediterranean mussel</name>
    <dbReference type="NCBI Taxonomy" id="29158"/>
    <lineage>
        <taxon>Eukaryota</taxon>
        <taxon>Metazoa</taxon>
        <taxon>Spiralia</taxon>
        <taxon>Lophotrochozoa</taxon>
        <taxon>Mollusca</taxon>
        <taxon>Bivalvia</taxon>
        <taxon>Autobranchia</taxon>
        <taxon>Pteriomorphia</taxon>
        <taxon>Mytilida</taxon>
        <taxon>Mytiloidea</taxon>
        <taxon>Mytilidae</taxon>
        <taxon>Mytilinae</taxon>
        <taxon>Mytilus</taxon>
    </lineage>
</organism>
<keyword evidence="1" id="KW-0812">Transmembrane</keyword>
<dbReference type="AlphaFoldDB" id="A0A8B6C080"/>
<keyword evidence="1" id="KW-0472">Membrane</keyword>
<reference evidence="2" key="1">
    <citation type="submission" date="2018-11" db="EMBL/GenBank/DDBJ databases">
        <authorList>
            <person name="Alioto T."/>
            <person name="Alioto T."/>
        </authorList>
    </citation>
    <scope>NUCLEOTIDE SEQUENCE</scope>
</reference>
<name>A0A8B6C080_MYTGA</name>
<comment type="caution">
    <text evidence="2">The sequence shown here is derived from an EMBL/GenBank/DDBJ whole genome shotgun (WGS) entry which is preliminary data.</text>
</comment>
<proteinExistence type="predicted"/>
<dbReference type="EMBL" id="UYJE01000893">
    <property type="protein sequence ID" value="VDH97415.1"/>
    <property type="molecule type" value="Genomic_DNA"/>
</dbReference>
<sequence length="174" mass="20057">MQTLAQHPKTDTPKRYSVITTEKQRKQTPLEISTTYITDLTKQTKQHFSISTITQDASDTINKTIVTVILGFSATTIIIAVLRRLKGYWITLRKIRHKYDLEAEKVNDCVYNSIDFISSLSDDNSKEDIFRNIPPHFQHFTRLDVAYQKECSIDTIIQTKIPSPDTICTIEEEC</sequence>
<gene>
    <name evidence="2" type="ORF">MGAL_10B028932</name>
</gene>
<keyword evidence="1" id="KW-1133">Transmembrane helix</keyword>
<dbReference type="Proteomes" id="UP000596742">
    <property type="component" value="Unassembled WGS sequence"/>
</dbReference>
<evidence type="ECO:0000313" key="2">
    <source>
        <dbReference type="EMBL" id="VDH97415.1"/>
    </source>
</evidence>
<evidence type="ECO:0000256" key="1">
    <source>
        <dbReference type="SAM" id="Phobius"/>
    </source>
</evidence>